<sequence>MLIGRDLGTAAQLNLALFCDDEGNSVRITVLGALQGVAGGLAAEVVVDTPFVAGRVNLSLWRSRLTSWGEALDRLEAGEDIAWLHVQRGPSIFIHLSSERDCPEVVVEDDLASMVTVRVPIGLPADWIATHRRLLGAVLRAWDDHLSPK</sequence>
<evidence type="ECO:0000313" key="1">
    <source>
        <dbReference type="EMBL" id="MER7182688.1"/>
    </source>
</evidence>
<dbReference type="RefSeq" id="WP_350783725.1">
    <property type="nucleotide sequence ID" value="NZ_JBEPEK010000192.1"/>
</dbReference>
<organism evidence="1 2">
    <name type="scientific">Streptomyces hyaluromycini</name>
    <dbReference type="NCBI Taxonomy" id="1377993"/>
    <lineage>
        <taxon>Bacteria</taxon>
        <taxon>Bacillati</taxon>
        <taxon>Actinomycetota</taxon>
        <taxon>Actinomycetes</taxon>
        <taxon>Kitasatosporales</taxon>
        <taxon>Streptomycetaceae</taxon>
        <taxon>Streptomyces</taxon>
    </lineage>
</organism>
<name>A0ABV1X101_9ACTN</name>
<gene>
    <name evidence="1" type="ORF">ABT404_24970</name>
</gene>
<dbReference type="InterPro" id="IPR046003">
    <property type="entry name" value="DUF5959"/>
</dbReference>
<dbReference type="Proteomes" id="UP001474181">
    <property type="component" value="Unassembled WGS sequence"/>
</dbReference>
<proteinExistence type="predicted"/>
<evidence type="ECO:0000313" key="2">
    <source>
        <dbReference type="Proteomes" id="UP001474181"/>
    </source>
</evidence>
<comment type="caution">
    <text evidence="1">The sequence shown here is derived from an EMBL/GenBank/DDBJ whole genome shotgun (WGS) entry which is preliminary data.</text>
</comment>
<protein>
    <submittedName>
        <fullName evidence="1">DUF5959 family protein</fullName>
    </submittedName>
</protein>
<reference evidence="1 2" key="1">
    <citation type="submission" date="2024-06" db="EMBL/GenBank/DDBJ databases">
        <title>The Natural Products Discovery Center: Release of the First 8490 Sequenced Strains for Exploring Actinobacteria Biosynthetic Diversity.</title>
        <authorList>
            <person name="Kalkreuter E."/>
            <person name="Kautsar S.A."/>
            <person name="Yang D."/>
            <person name="Bader C.D."/>
            <person name="Teijaro C.N."/>
            <person name="Fluegel L."/>
            <person name="Davis C.M."/>
            <person name="Simpson J.R."/>
            <person name="Lauterbach L."/>
            <person name="Steele A.D."/>
            <person name="Gui C."/>
            <person name="Meng S."/>
            <person name="Li G."/>
            <person name="Viehrig K."/>
            <person name="Ye F."/>
            <person name="Su P."/>
            <person name="Kiefer A.F."/>
            <person name="Nichols A."/>
            <person name="Cepeda A.J."/>
            <person name="Yan W."/>
            <person name="Fan B."/>
            <person name="Jiang Y."/>
            <person name="Adhikari A."/>
            <person name="Zheng C.-J."/>
            <person name="Schuster L."/>
            <person name="Cowan T.M."/>
            <person name="Smanski M.J."/>
            <person name="Chevrette M.G."/>
            <person name="De Carvalho L.P.S."/>
            <person name="Shen B."/>
        </authorList>
    </citation>
    <scope>NUCLEOTIDE SEQUENCE [LARGE SCALE GENOMIC DNA]</scope>
    <source>
        <strain evidence="1 2">NPDC000234</strain>
    </source>
</reference>
<dbReference type="EMBL" id="JBEPEK010000192">
    <property type="protein sequence ID" value="MER7182688.1"/>
    <property type="molecule type" value="Genomic_DNA"/>
</dbReference>
<keyword evidence="2" id="KW-1185">Reference proteome</keyword>
<accession>A0ABV1X101</accession>
<dbReference type="Pfam" id="PF19384">
    <property type="entry name" value="DUF5959"/>
    <property type="match status" value="1"/>
</dbReference>